<dbReference type="GO" id="GO:0003677">
    <property type="term" value="F:DNA binding"/>
    <property type="evidence" value="ECO:0007669"/>
    <property type="project" value="UniProtKB-KW"/>
</dbReference>
<keyword evidence="1" id="KW-0805">Transcription regulation</keyword>
<evidence type="ECO:0000259" key="6">
    <source>
        <dbReference type="PROSITE" id="PS51005"/>
    </source>
</evidence>
<dbReference type="SUPFAM" id="SSF101941">
    <property type="entry name" value="NAC domain"/>
    <property type="match status" value="1"/>
</dbReference>
<evidence type="ECO:0000256" key="2">
    <source>
        <dbReference type="ARBA" id="ARBA00023125"/>
    </source>
</evidence>
<dbReference type="PROSITE" id="PS51005">
    <property type="entry name" value="NAC"/>
    <property type="match status" value="1"/>
</dbReference>
<protein>
    <recommendedName>
        <fullName evidence="6">NAC domain-containing protein</fullName>
    </recommendedName>
</protein>
<accession>A0A2C9V1V9</accession>
<dbReference type="InterPro" id="IPR036093">
    <property type="entry name" value="NAC_dom_sf"/>
</dbReference>
<feature type="domain" description="NAC" evidence="6">
    <location>
        <begin position="4"/>
        <end position="162"/>
    </location>
</feature>
<dbReference type="PANTHER" id="PTHR31744:SF220">
    <property type="entry name" value="LOW QUALITY PROTEIN: NAC DOMAIN-CONTAINING PROTEIN 90-LIKE"/>
    <property type="match status" value="1"/>
</dbReference>
<dbReference type="InterPro" id="IPR003441">
    <property type="entry name" value="NAC-dom"/>
</dbReference>
<evidence type="ECO:0000256" key="4">
    <source>
        <dbReference type="ARBA" id="ARBA00023242"/>
    </source>
</evidence>
<dbReference type="Proteomes" id="UP000091857">
    <property type="component" value="Chromosome 11"/>
</dbReference>
<keyword evidence="4" id="KW-0539">Nucleus</keyword>
<sequence length="244" mass="27699">MVELPPGFRFYPTEEELVSFYLHNKLDGKRQELHRVIPVIDIYNIEPWNLPMLAGERCRGDTEQWFFFTPRQEREARGGRPSRTTASGYWKATGSPGYVYSSDSRVIGVKKTMVFYKGKAPAGRKTKWKMNEYRAIEGVADSSSTSVPKLRHEFSLCRVYVISGSFRAFDRRPIEAAAEYAQLPGEAATTAAQATRMVENTSSTENSNSGGDHVDPPGTEGSAHWEMVNDLVQPPWDWERLKWP</sequence>
<dbReference type="OrthoDB" id="622307at2759"/>
<dbReference type="STRING" id="3983.A0A2C9V1V9"/>
<evidence type="ECO:0000313" key="7">
    <source>
        <dbReference type="EMBL" id="OAY38223.1"/>
    </source>
</evidence>
<dbReference type="PANTHER" id="PTHR31744">
    <property type="entry name" value="PROTEIN CUP-SHAPED COTYLEDON 2-RELATED"/>
    <property type="match status" value="1"/>
</dbReference>
<proteinExistence type="predicted"/>
<dbReference type="GO" id="GO:0006355">
    <property type="term" value="P:regulation of DNA-templated transcription"/>
    <property type="evidence" value="ECO:0007669"/>
    <property type="project" value="InterPro"/>
</dbReference>
<feature type="compositionally biased region" description="Low complexity" evidence="5">
    <location>
        <begin position="199"/>
        <end position="209"/>
    </location>
</feature>
<dbReference type="SMR" id="A0A2C9V1V9"/>
<name>A0A2C9V1V9_MANES</name>
<evidence type="ECO:0000256" key="1">
    <source>
        <dbReference type="ARBA" id="ARBA00023015"/>
    </source>
</evidence>
<dbReference type="EMBL" id="CM004397">
    <property type="protein sequence ID" value="OAY38223.1"/>
    <property type="molecule type" value="Genomic_DNA"/>
</dbReference>
<dbReference type="OMA" id="WELEWEH"/>
<evidence type="ECO:0000256" key="5">
    <source>
        <dbReference type="SAM" id="MobiDB-lite"/>
    </source>
</evidence>
<keyword evidence="3" id="KW-0804">Transcription</keyword>
<keyword evidence="8" id="KW-1185">Reference proteome</keyword>
<dbReference type="Pfam" id="PF02365">
    <property type="entry name" value="NAM"/>
    <property type="match status" value="1"/>
</dbReference>
<feature type="region of interest" description="Disordered" evidence="5">
    <location>
        <begin position="191"/>
        <end position="223"/>
    </location>
</feature>
<reference evidence="8" key="1">
    <citation type="journal article" date="2016" name="Nat. Biotechnol.">
        <title>Sequencing wild and cultivated cassava and related species reveals extensive interspecific hybridization and genetic diversity.</title>
        <authorList>
            <person name="Bredeson J.V."/>
            <person name="Lyons J.B."/>
            <person name="Prochnik S.E."/>
            <person name="Wu G.A."/>
            <person name="Ha C.M."/>
            <person name="Edsinger-Gonzales E."/>
            <person name="Grimwood J."/>
            <person name="Schmutz J."/>
            <person name="Rabbi I.Y."/>
            <person name="Egesi C."/>
            <person name="Nauluvula P."/>
            <person name="Lebot V."/>
            <person name="Ndunguru J."/>
            <person name="Mkamilo G."/>
            <person name="Bart R.S."/>
            <person name="Setter T.L."/>
            <person name="Gleadow R.M."/>
            <person name="Kulakow P."/>
            <person name="Ferguson M.E."/>
            <person name="Rounsley S."/>
            <person name="Rokhsar D.S."/>
        </authorList>
    </citation>
    <scope>NUCLEOTIDE SEQUENCE [LARGE SCALE GENOMIC DNA]</scope>
    <source>
        <strain evidence="8">cv. AM560-2</strain>
    </source>
</reference>
<comment type="caution">
    <text evidence="7">The sequence shown here is derived from an EMBL/GenBank/DDBJ whole genome shotgun (WGS) entry which is preliminary data.</text>
</comment>
<dbReference type="Gene3D" id="2.170.150.80">
    <property type="entry name" value="NAC domain"/>
    <property type="match status" value="1"/>
</dbReference>
<dbReference type="Gramene" id="Manes.11G163400.1.v8.1">
    <property type="protein sequence ID" value="Manes.11G163400.1.v8.1.CDS"/>
    <property type="gene ID" value="Manes.11G163400.v8.1"/>
</dbReference>
<dbReference type="AlphaFoldDB" id="A0A2C9V1V9"/>
<keyword evidence="2" id="KW-0238">DNA-binding</keyword>
<organism evidence="7 8">
    <name type="scientific">Manihot esculenta</name>
    <name type="common">Cassava</name>
    <name type="synonym">Jatropha manihot</name>
    <dbReference type="NCBI Taxonomy" id="3983"/>
    <lineage>
        <taxon>Eukaryota</taxon>
        <taxon>Viridiplantae</taxon>
        <taxon>Streptophyta</taxon>
        <taxon>Embryophyta</taxon>
        <taxon>Tracheophyta</taxon>
        <taxon>Spermatophyta</taxon>
        <taxon>Magnoliopsida</taxon>
        <taxon>eudicotyledons</taxon>
        <taxon>Gunneridae</taxon>
        <taxon>Pentapetalae</taxon>
        <taxon>rosids</taxon>
        <taxon>fabids</taxon>
        <taxon>Malpighiales</taxon>
        <taxon>Euphorbiaceae</taxon>
        <taxon>Crotonoideae</taxon>
        <taxon>Manihoteae</taxon>
        <taxon>Manihot</taxon>
    </lineage>
</organism>
<evidence type="ECO:0000313" key="8">
    <source>
        <dbReference type="Proteomes" id="UP000091857"/>
    </source>
</evidence>
<evidence type="ECO:0000256" key="3">
    <source>
        <dbReference type="ARBA" id="ARBA00023163"/>
    </source>
</evidence>
<gene>
    <name evidence="7" type="ORF">MANES_11G163400v8</name>
</gene>